<reference evidence="2" key="1">
    <citation type="submission" date="2016-05" db="EMBL/GenBank/DDBJ databases">
        <authorList>
            <person name="Wang W."/>
            <person name="Zhu L."/>
        </authorList>
    </citation>
    <scope>NUCLEOTIDE SEQUENCE [LARGE SCALE GENOMIC DNA]</scope>
    <source>
        <strain evidence="2">W-2</strain>
    </source>
</reference>
<proteinExistence type="predicted"/>
<dbReference type="RefSeq" id="WP_064550691.1">
    <property type="nucleotide sequence ID" value="NZ_LXMA01000008.1"/>
</dbReference>
<dbReference type="OrthoDB" id="2362069at2"/>
<dbReference type="EMBL" id="LXMA01000008">
    <property type="protein sequence ID" value="OAT73756.1"/>
    <property type="molecule type" value="Genomic_DNA"/>
</dbReference>
<evidence type="ECO:0000313" key="2">
    <source>
        <dbReference type="Proteomes" id="UP000078290"/>
    </source>
</evidence>
<sequence>MKPYRETFNDGYLIYGHKQTQRTATGKRVGEVFTEEGKLAFKEMSCRDQDYQMANIMGASLDLKVKTLYPPSFRKINKSKLKVIINNTEYDVINVDSDEGKQYLYFYLQEVGAIDE</sequence>
<dbReference type="Proteomes" id="UP000078290">
    <property type="component" value="Unassembled WGS sequence"/>
</dbReference>
<name>A0A1B7KUM3_PARTM</name>
<comment type="caution">
    <text evidence="1">The sequence shown here is derived from an EMBL/GenBank/DDBJ whole genome shotgun (WGS) entry which is preliminary data.</text>
</comment>
<protein>
    <submittedName>
        <fullName evidence="1">Phage head-tail adapter protein</fullName>
    </submittedName>
</protein>
<organism evidence="1 2">
    <name type="scientific">Parageobacillus thermoglucosidasius</name>
    <name type="common">Geobacillus thermoglucosidasius</name>
    <dbReference type="NCBI Taxonomy" id="1426"/>
    <lineage>
        <taxon>Bacteria</taxon>
        <taxon>Bacillati</taxon>
        <taxon>Bacillota</taxon>
        <taxon>Bacilli</taxon>
        <taxon>Bacillales</taxon>
        <taxon>Anoxybacillaceae</taxon>
        <taxon>Parageobacillus</taxon>
    </lineage>
</organism>
<evidence type="ECO:0000313" key="1">
    <source>
        <dbReference type="EMBL" id="OAT73756.1"/>
    </source>
</evidence>
<dbReference type="AlphaFoldDB" id="A0A1B7KUM3"/>
<gene>
    <name evidence="1" type="ORF">A7K69_18020</name>
</gene>
<accession>A0A1B7KUM3</accession>
<dbReference type="NCBIfam" id="TIGR01563">
    <property type="entry name" value="gp16_SPP1"/>
    <property type="match status" value="1"/>
</dbReference>
<dbReference type="InterPro" id="IPR008767">
    <property type="entry name" value="Phage_SPP1_head-tail_adaptor"/>
</dbReference>